<evidence type="ECO:0000313" key="1">
    <source>
        <dbReference type="EMBL" id="KAK3281141.1"/>
    </source>
</evidence>
<gene>
    <name evidence="1" type="ORF">CYMTET_11051</name>
</gene>
<evidence type="ECO:0000313" key="2">
    <source>
        <dbReference type="Proteomes" id="UP001190700"/>
    </source>
</evidence>
<reference evidence="1 2" key="1">
    <citation type="journal article" date="2015" name="Genome Biol. Evol.">
        <title>Comparative Genomics of a Bacterivorous Green Alga Reveals Evolutionary Causalities and Consequences of Phago-Mixotrophic Mode of Nutrition.</title>
        <authorList>
            <person name="Burns J.A."/>
            <person name="Paasch A."/>
            <person name="Narechania A."/>
            <person name="Kim E."/>
        </authorList>
    </citation>
    <scope>NUCLEOTIDE SEQUENCE [LARGE SCALE GENOMIC DNA]</scope>
    <source>
        <strain evidence="1 2">PLY_AMNH</strain>
    </source>
</reference>
<dbReference type="Proteomes" id="UP001190700">
    <property type="component" value="Unassembled WGS sequence"/>
</dbReference>
<dbReference type="AlphaFoldDB" id="A0AAE0GN21"/>
<accession>A0AAE0GN21</accession>
<protein>
    <submittedName>
        <fullName evidence="1">Uncharacterized protein</fullName>
    </submittedName>
</protein>
<proteinExistence type="predicted"/>
<keyword evidence="2" id="KW-1185">Reference proteome</keyword>
<organism evidence="1 2">
    <name type="scientific">Cymbomonas tetramitiformis</name>
    <dbReference type="NCBI Taxonomy" id="36881"/>
    <lineage>
        <taxon>Eukaryota</taxon>
        <taxon>Viridiplantae</taxon>
        <taxon>Chlorophyta</taxon>
        <taxon>Pyramimonadophyceae</taxon>
        <taxon>Pyramimonadales</taxon>
        <taxon>Pyramimonadaceae</taxon>
        <taxon>Cymbomonas</taxon>
    </lineage>
</organism>
<comment type="caution">
    <text evidence="1">The sequence shown here is derived from an EMBL/GenBank/DDBJ whole genome shotgun (WGS) entry which is preliminary data.</text>
</comment>
<sequence>MVAEDAGSGNYGRLYIDTIRFLDANGIELAAPQASATATHAPVAVTTGISLRFEGDSTGACPQGWQCTGTLKVARHGIDACAWHVGNKLARVMIDEALEEMDEEMSSCTLFQASYWMHGLIVLGVASRNQD</sequence>
<name>A0AAE0GN21_9CHLO</name>
<dbReference type="EMBL" id="LGRX02003999">
    <property type="protein sequence ID" value="KAK3281141.1"/>
    <property type="molecule type" value="Genomic_DNA"/>
</dbReference>